<keyword evidence="1" id="KW-1133">Transmembrane helix</keyword>
<evidence type="ECO:0000313" key="3">
    <source>
        <dbReference type="Proteomes" id="UP001412067"/>
    </source>
</evidence>
<gene>
    <name evidence="2" type="ORF">KSP40_PGU007065</name>
</gene>
<evidence type="ECO:0000313" key="2">
    <source>
        <dbReference type="EMBL" id="KAK8943520.1"/>
    </source>
</evidence>
<comment type="caution">
    <text evidence="2">The sequence shown here is derived from an EMBL/GenBank/DDBJ whole genome shotgun (WGS) entry which is preliminary data.</text>
</comment>
<feature type="transmembrane region" description="Helical" evidence="1">
    <location>
        <begin position="33"/>
        <end position="56"/>
    </location>
</feature>
<keyword evidence="1" id="KW-0812">Transmembrane</keyword>
<proteinExistence type="predicted"/>
<reference evidence="2 3" key="1">
    <citation type="journal article" date="2022" name="Nat. Plants">
        <title>Genomes of leafy and leafless Platanthera orchids illuminate the evolution of mycoheterotrophy.</title>
        <authorList>
            <person name="Li M.H."/>
            <person name="Liu K.W."/>
            <person name="Li Z."/>
            <person name="Lu H.C."/>
            <person name="Ye Q.L."/>
            <person name="Zhang D."/>
            <person name="Wang J.Y."/>
            <person name="Li Y.F."/>
            <person name="Zhong Z.M."/>
            <person name="Liu X."/>
            <person name="Yu X."/>
            <person name="Liu D.K."/>
            <person name="Tu X.D."/>
            <person name="Liu B."/>
            <person name="Hao Y."/>
            <person name="Liao X.Y."/>
            <person name="Jiang Y.T."/>
            <person name="Sun W.H."/>
            <person name="Chen J."/>
            <person name="Chen Y.Q."/>
            <person name="Ai Y."/>
            <person name="Zhai J.W."/>
            <person name="Wu S.S."/>
            <person name="Zhou Z."/>
            <person name="Hsiao Y.Y."/>
            <person name="Wu W.L."/>
            <person name="Chen Y.Y."/>
            <person name="Lin Y.F."/>
            <person name="Hsu J.L."/>
            <person name="Li C.Y."/>
            <person name="Wang Z.W."/>
            <person name="Zhao X."/>
            <person name="Zhong W.Y."/>
            <person name="Ma X.K."/>
            <person name="Ma L."/>
            <person name="Huang J."/>
            <person name="Chen G.Z."/>
            <person name="Huang M.Z."/>
            <person name="Huang L."/>
            <person name="Peng D.H."/>
            <person name="Luo Y.B."/>
            <person name="Zou S.Q."/>
            <person name="Chen S.P."/>
            <person name="Lan S."/>
            <person name="Tsai W.C."/>
            <person name="Van de Peer Y."/>
            <person name="Liu Z.J."/>
        </authorList>
    </citation>
    <scope>NUCLEOTIDE SEQUENCE [LARGE SCALE GENOMIC DNA]</scope>
    <source>
        <strain evidence="2">Lor288</strain>
    </source>
</reference>
<dbReference type="Proteomes" id="UP001412067">
    <property type="component" value="Unassembled WGS sequence"/>
</dbReference>
<name>A0ABR2LKY9_9ASPA</name>
<sequence>MQCLHCWEACCLLPMNCSQKLHTFMLRGTSLPLLGLELATSFLNDFLLFANIAGLYRGPRAKCMMATVLLLEWLPSTMRIGGPCSLHLQITCMCFDFMLVNALKTCVVMYHGDGN</sequence>
<keyword evidence="1" id="KW-0472">Membrane</keyword>
<dbReference type="EMBL" id="JBBWWR010000018">
    <property type="protein sequence ID" value="KAK8943520.1"/>
    <property type="molecule type" value="Genomic_DNA"/>
</dbReference>
<evidence type="ECO:0000256" key="1">
    <source>
        <dbReference type="SAM" id="Phobius"/>
    </source>
</evidence>
<accession>A0ABR2LKY9</accession>
<protein>
    <submittedName>
        <fullName evidence="2">Uncharacterized protein</fullName>
    </submittedName>
</protein>
<organism evidence="2 3">
    <name type="scientific">Platanthera guangdongensis</name>
    <dbReference type="NCBI Taxonomy" id="2320717"/>
    <lineage>
        <taxon>Eukaryota</taxon>
        <taxon>Viridiplantae</taxon>
        <taxon>Streptophyta</taxon>
        <taxon>Embryophyta</taxon>
        <taxon>Tracheophyta</taxon>
        <taxon>Spermatophyta</taxon>
        <taxon>Magnoliopsida</taxon>
        <taxon>Liliopsida</taxon>
        <taxon>Asparagales</taxon>
        <taxon>Orchidaceae</taxon>
        <taxon>Orchidoideae</taxon>
        <taxon>Orchideae</taxon>
        <taxon>Orchidinae</taxon>
        <taxon>Platanthera</taxon>
    </lineage>
</organism>
<keyword evidence="3" id="KW-1185">Reference proteome</keyword>